<dbReference type="SUPFAM" id="SSF53448">
    <property type="entry name" value="Nucleotide-diphospho-sugar transferases"/>
    <property type="match status" value="1"/>
</dbReference>
<protein>
    <submittedName>
        <fullName evidence="2">Putative glycosyl transferase</fullName>
    </submittedName>
</protein>
<keyword evidence="2" id="KW-0808">Transferase</keyword>
<dbReference type="EMBL" id="AP018227">
    <property type="protein sequence ID" value="BAY87515.1"/>
    <property type="molecule type" value="Genomic_DNA"/>
</dbReference>
<reference evidence="2 3" key="1">
    <citation type="submission" date="2017-06" db="EMBL/GenBank/DDBJ databases">
        <title>Genome sequencing of cyanobaciteial culture collection at National Institute for Environmental Studies (NIES).</title>
        <authorList>
            <person name="Hirose Y."/>
            <person name="Shimura Y."/>
            <person name="Fujisawa T."/>
            <person name="Nakamura Y."/>
            <person name="Kawachi M."/>
        </authorList>
    </citation>
    <scope>NUCLEOTIDE SEQUENCE [LARGE SCALE GENOMIC DNA]</scope>
    <source>
        <strain evidence="2 3">NIES-267</strain>
    </source>
</reference>
<proteinExistence type="predicted"/>
<dbReference type="InterPro" id="IPR029044">
    <property type="entry name" value="Nucleotide-diphossugar_trans"/>
</dbReference>
<dbReference type="Proteomes" id="UP000218418">
    <property type="component" value="Chromosome"/>
</dbReference>
<evidence type="ECO:0000259" key="1">
    <source>
        <dbReference type="Pfam" id="PF00535"/>
    </source>
</evidence>
<keyword evidence="3" id="KW-1185">Reference proteome</keyword>
<organism evidence="2 3">
    <name type="scientific">Calothrix parasitica NIES-267</name>
    <dbReference type="NCBI Taxonomy" id="1973488"/>
    <lineage>
        <taxon>Bacteria</taxon>
        <taxon>Bacillati</taxon>
        <taxon>Cyanobacteriota</taxon>
        <taxon>Cyanophyceae</taxon>
        <taxon>Nostocales</taxon>
        <taxon>Calotrichaceae</taxon>
        <taxon>Calothrix</taxon>
    </lineage>
</organism>
<evidence type="ECO:0000313" key="3">
    <source>
        <dbReference type="Proteomes" id="UP000218418"/>
    </source>
</evidence>
<accession>A0A1Z4M225</accession>
<sequence>MPCCSILIPAYNAIKYLPETLESVLKQSFTDFEVLIIDDGSYDNIIEWAAQIEDPRVRFISQKNQGVSAARNLGIKNATGEYIAFLDADDLWESTKLEKQLQLLKKNPYSGLVHTEMALIDEESKLLGREFTSNVEGNALEQLLEKNTIVTSSVIVRRSCLETVGNFDKGLTSSEDWELWVRIASVYPIALIKEPLVFYRQHSNNTTNNWQMLEQDLSSIEQIFQLVPEEFSHIKKRTYAYANVYLAWKALQTGYPQQAAYFRNQSIQHYFSMLFSPNFIRLNFAIALLQIFGNNGFSRIRSFSYGIRRRFSTVKS</sequence>
<dbReference type="PANTHER" id="PTHR43685">
    <property type="entry name" value="GLYCOSYLTRANSFERASE"/>
    <property type="match status" value="1"/>
</dbReference>
<dbReference type="PANTHER" id="PTHR43685:SF2">
    <property type="entry name" value="GLYCOSYLTRANSFERASE 2-LIKE DOMAIN-CONTAINING PROTEIN"/>
    <property type="match status" value="1"/>
</dbReference>
<dbReference type="InterPro" id="IPR001173">
    <property type="entry name" value="Glyco_trans_2-like"/>
</dbReference>
<feature type="domain" description="Glycosyltransferase 2-like" evidence="1">
    <location>
        <begin position="5"/>
        <end position="115"/>
    </location>
</feature>
<dbReference type="Pfam" id="PF00535">
    <property type="entry name" value="Glycos_transf_2"/>
    <property type="match status" value="1"/>
</dbReference>
<name>A0A1Z4M225_9CYAN</name>
<dbReference type="InterPro" id="IPR050834">
    <property type="entry name" value="Glycosyltransf_2"/>
</dbReference>
<gene>
    <name evidence="2" type="ORF">NIES267_70370</name>
</gene>
<dbReference type="Gene3D" id="3.90.550.10">
    <property type="entry name" value="Spore Coat Polysaccharide Biosynthesis Protein SpsA, Chain A"/>
    <property type="match status" value="1"/>
</dbReference>
<dbReference type="AlphaFoldDB" id="A0A1Z4M225"/>
<dbReference type="GO" id="GO:0016740">
    <property type="term" value="F:transferase activity"/>
    <property type="evidence" value="ECO:0007669"/>
    <property type="project" value="UniProtKB-KW"/>
</dbReference>
<evidence type="ECO:0000313" key="2">
    <source>
        <dbReference type="EMBL" id="BAY87515.1"/>
    </source>
</evidence>
<dbReference type="OrthoDB" id="9812327at2"/>